<proteinExistence type="predicted"/>
<keyword evidence="2" id="KW-0812">Transmembrane</keyword>
<keyword evidence="5" id="KW-1185">Reference proteome</keyword>
<evidence type="ECO:0000256" key="1">
    <source>
        <dbReference type="SAM" id="MobiDB-lite"/>
    </source>
</evidence>
<gene>
    <name evidence="4" type="ORF">FA047_12705</name>
</gene>
<name>A0A4U1CHU0_9SPHI</name>
<feature type="region of interest" description="Disordered" evidence="1">
    <location>
        <begin position="203"/>
        <end position="234"/>
    </location>
</feature>
<dbReference type="EMBL" id="SWBQ01000003">
    <property type="protein sequence ID" value="TKC06177.1"/>
    <property type="molecule type" value="Genomic_DNA"/>
</dbReference>
<dbReference type="OrthoDB" id="1454607at2"/>
<keyword evidence="2" id="KW-1133">Transmembrane helix</keyword>
<feature type="transmembrane region" description="Helical" evidence="2">
    <location>
        <begin position="408"/>
        <end position="429"/>
    </location>
</feature>
<comment type="caution">
    <text evidence="4">The sequence shown here is derived from an EMBL/GenBank/DDBJ whole genome shotgun (WGS) entry which is preliminary data.</text>
</comment>
<organism evidence="4 5">
    <name type="scientific">Pedobacter frigoris</name>
    <dbReference type="NCBI Taxonomy" id="2571272"/>
    <lineage>
        <taxon>Bacteria</taxon>
        <taxon>Pseudomonadati</taxon>
        <taxon>Bacteroidota</taxon>
        <taxon>Sphingobacteriia</taxon>
        <taxon>Sphingobacteriales</taxon>
        <taxon>Sphingobacteriaceae</taxon>
        <taxon>Pedobacter</taxon>
    </lineage>
</organism>
<accession>A0A4U1CHU0</accession>
<evidence type="ECO:0000256" key="2">
    <source>
        <dbReference type="SAM" id="Phobius"/>
    </source>
</evidence>
<feature type="compositionally biased region" description="Low complexity" evidence="1">
    <location>
        <begin position="206"/>
        <end position="234"/>
    </location>
</feature>
<feature type="transmembrane region" description="Helical" evidence="2">
    <location>
        <begin position="379"/>
        <end position="396"/>
    </location>
</feature>
<reference evidence="4 5" key="1">
    <citation type="submission" date="2019-04" db="EMBL/GenBank/DDBJ databases">
        <title>Pedobacter sp. RP-3-15 sp. nov., isolated from Arctic soil.</title>
        <authorList>
            <person name="Dahal R.H."/>
            <person name="Kim D.-U."/>
        </authorList>
    </citation>
    <scope>NUCLEOTIDE SEQUENCE [LARGE SCALE GENOMIC DNA]</scope>
    <source>
        <strain evidence="4 5">RP-3-15</strain>
    </source>
</reference>
<keyword evidence="2" id="KW-0472">Membrane</keyword>
<protein>
    <submittedName>
        <fullName evidence="4">Uncharacterized protein</fullName>
    </submittedName>
</protein>
<sequence length="480" mass="52189">MKKILLTTLLSIGMAFMVKAQVDFSGKLPYRTTPENSWDGIDVDFNIGIKGSTSVGGVAFYETVYSINVNSVKIRQREIPASEIPAHVLSKLKQNISVGTVSFDLYVNSSFVKKMTTRSNIGWAQLQGLDNAEGYKQAVRDKGFKLFNSGALSIKNVSIKAGSYMIDAEYRNAIEKEITGGGKKAITTASKGKANSEVTELGLKMSDSSSSGSESSSSGASSEKGSAESSASSSSDVTVHNNMFAAAAAKRYAEEKAYQDLATGVYNLFAPSPERLAREQKEREYAQRVAVKEFELGQELIKDNLAKALKGDSAALQNTYYGYLKTGKKETAMELVNKMHQQYRTKATLNILSTIYKAEEARYKSDIDLYKFDIKTNRTYAYMMLGGAAAAVPLLFKNQLVTKYGDDAGMATYILAGAGGVSLLSAIIAKMTIPPLSSKKKYKEAIEGLKNIKGMNLQANVFPLYSPLSKAPMLGLNIKF</sequence>
<dbReference type="Proteomes" id="UP000307244">
    <property type="component" value="Unassembled WGS sequence"/>
</dbReference>
<dbReference type="AlphaFoldDB" id="A0A4U1CHU0"/>
<keyword evidence="3" id="KW-0732">Signal</keyword>
<feature type="chain" id="PRO_5020438214" evidence="3">
    <location>
        <begin position="21"/>
        <end position="480"/>
    </location>
</feature>
<feature type="signal peptide" evidence="3">
    <location>
        <begin position="1"/>
        <end position="20"/>
    </location>
</feature>
<evidence type="ECO:0000313" key="5">
    <source>
        <dbReference type="Proteomes" id="UP000307244"/>
    </source>
</evidence>
<evidence type="ECO:0000313" key="4">
    <source>
        <dbReference type="EMBL" id="TKC06177.1"/>
    </source>
</evidence>
<dbReference type="RefSeq" id="WP_136836436.1">
    <property type="nucleotide sequence ID" value="NZ_SWBQ01000003.1"/>
</dbReference>
<evidence type="ECO:0000256" key="3">
    <source>
        <dbReference type="SAM" id="SignalP"/>
    </source>
</evidence>